<dbReference type="RefSeq" id="WP_123178023.1">
    <property type="nucleotide sequence ID" value="NZ_QWDD01000004.1"/>
</dbReference>
<keyword evidence="4" id="KW-1185">Reference proteome</keyword>
<reference evidence="3 4" key="1">
    <citation type="submission" date="2018-08" db="EMBL/GenBank/DDBJ databases">
        <title>Genome sequence of Methylocystis hirsuta CSC1, a methanotroph able to accumulate PHAs.</title>
        <authorList>
            <person name="Bordel S."/>
            <person name="Rodriguez E."/>
            <person name="Gancedo J."/>
            <person name="Munoz R."/>
        </authorList>
    </citation>
    <scope>NUCLEOTIDE SEQUENCE [LARGE SCALE GENOMIC DNA]</scope>
    <source>
        <strain evidence="3 4">CSC1</strain>
    </source>
</reference>
<dbReference type="Gene3D" id="3.40.109.10">
    <property type="entry name" value="NADH Oxidase"/>
    <property type="match status" value="1"/>
</dbReference>
<dbReference type="InterPro" id="IPR029479">
    <property type="entry name" value="Nitroreductase"/>
</dbReference>
<feature type="domain" description="Nitroreductase" evidence="2">
    <location>
        <begin position="8"/>
        <end position="166"/>
    </location>
</feature>
<dbReference type="EMBL" id="QWDD01000004">
    <property type="protein sequence ID" value="RNJ47931.1"/>
    <property type="molecule type" value="Genomic_DNA"/>
</dbReference>
<dbReference type="Pfam" id="PF00881">
    <property type="entry name" value="Nitroreductase"/>
    <property type="match status" value="1"/>
</dbReference>
<protein>
    <submittedName>
        <fullName evidence="3">Nitroreductase</fullName>
    </submittedName>
</protein>
<dbReference type="PANTHER" id="PTHR23026">
    <property type="entry name" value="NADPH NITROREDUCTASE"/>
    <property type="match status" value="1"/>
</dbReference>
<sequence length="186" mass="20190">MELNEAIFGRRSIRDYLPDAVAREAITRLIDAAIQAPSAMNLQPWSFVVIQEQSLLDRISHDAKTHLMSERPVAGLPAHLDERLADANFQLFYHAPVLIVISAIAQGPWIVEDCALAAENLMLAAHGVGLGCCWIGLAHAWLNTPKGKKTIGVPDAYVPVVPIIVGLPKAPAPAVSRNVPEVRWIG</sequence>
<comment type="caution">
    <text evidence="3">The sequence shown here is derived from an EMBL/GenBank/DDBJ whole genome shotgun (WGS) entry which is preliminary data.</text>
</comment>
<dbReference type="CDD" id="cd02136">
    <property type="entry name" value="PnbA_NfnB-like"/>
    <property type="match status" value="1"/>
</dbReference>
<evidence type="ECO:0000256" key="1">
    <source>
        <dbReference type="SAM" id="Phobius"/>
    </source>
</evidence>
<dbReference type="AlphaFoldDB" id="A0A3M9XJB4"/>
<evidence type="ECO:0000259" key="2">
    <source>
        <dbReference type="Pfam" id="PF00881"/>
    </source>
</evidence>
<evidence type="ECO:0000313" key="4">
    <source>
        <dbReference type="Proteomes" id="UP000268623"/>
    </source>
</evidence>
<keyword evidence="1" id="KW-0812">Transmembrane</keyword>
<accession>A0A3M9XJB4</accession>
<evidence type="ECO:0000313" key="3">
    <source>
        <dbReference type="EMBL" id="RNJ47931.1"/>
    </source>
</evidence>
<keyword evidence="1" id="KW-0472">Membrane</keyword>
<dbReference type="InterPro" id="IPR050627">
    <property type="entry name" value="Nitroreductase/BluB"/>
</dbReference>
<dbReference type="GO" id="GO:0016491">
    <property type="term" value="F:oxidoreductase activity"/>
    <property type="evidence" value="ECO:0007669"/>
    <property type="project" value="InterPro"/>
</dbReference>
<feature type="transmembrane region" description="Helical" evidence="1">
    <location>
        <begin position="91"/>
        <end position="111"/>
    </location>
</feature>
<keyword evidence="1" id="KW-1133">Transmembrane helix</keyword>
<dbReference type="SUPFAM" id="SSF55469">
    <property type="entry name" value="FMN-dependent nitroreductase-like"/>
    <property type="match status" value="1"/>
</dbReference>
<dbReference type="Proteomes" id="UP000268623">
    <property type="component" value="Unassembled WGS sequence"/>
</dbReference>
<organism evidence="3 4">
    <name type="scientific">Methylocystis hirsuta</name>
    <dbReference type="NCBI Taxonomy" id="369798"/>
    <lineage>
        <taxon>Bacteria</taxon>
        <taxon>Pseudomonadati</taxon>
        <taxon>Pseudomonadota</taxon>
        <taxon>Alphaproteobacteria</taxon>
        <taxon>Hyphomicrobiales</taxon>
        <taxon>Methylocystaceae</taxon>
        <taxon>Methylocystis</taxon>
    </lineage>
</organism>
<gene>
    <name evidence="3" type="ORF">D1O30_21020</name>
</gene>
<dbReference type="OrthoDB" id="9802510at2"/>
<feature type="transmembrane region" description="Helical" evidence="1">
    <location>
        <begin position="123"/>
        <end position="142"/>
    </location>
</feature>
<dbReference type="InterPro" id="IPR000415">
    <property type="entry name" value="Nitroreductase-like"/>
</dbReference>
<dbReference type="PANTHER" id="PTHR23026:SF123">
    <property type="entry name" value="NAD(P)H NITROREDUCTASE RV3131-RELATED"/>
    <property type="match status" value="1"/>
</dbReference>
<name>A0A3M9XJB4_9HYPH</name>
<proteinExistence type="predicted"/>